<dbReference type="GO" id="GO:0008305">
    <property type="term" value="C:integrin complex"/>
    <property type="evidence" value="ECO:0007669"/>
    <property type="project" value="TreeGrafter"/>
</dbReference>
<comment type="subcellular location">
    <subcellularLocation>
        <location evidence="1">Cell membrane</location>
        <topology evidence="1">Single-pass type I membrane protein</topology>
    </subcellularLocation>
</comment>
<dbReference type="PRINTS" id="PR01186">
    <property type="entry name" value="INTEGRINB"/>
</dbReference>
<keyword evidence="13" id="KW-0401">Integrin</keyword>
<dbReference type="GO" id="GO:0007229">
    <property type="term" value="P:integrin-mediated signaling pathway"/>
    <property type="evidence" value="ECO:0007669"/>
    <property type="project" value="UniProtKB-KW"/>
</dbReference>
<dbReference type="GO" id="GO:0005178">
    <property type="term" value="F:integrin binding"/>
    <property type="evidence" value="ECO:0007669"/>
    <property type="project" value="TreeGrafter"/>
</dbReference>
<dbReference type="InterPro" id="IPR033760">
    <property type="entry name" value="Integrin_beta_N"/>
</dbReference>
<comment type="similarity">
    <text evidence="2">Belongs to the integrin beta chain family.</text>
</comment>
<keyword evidence="7" id="KW-0732">Signal</keyword>
<protein>
    <recommendedName>
        <fullName evidence="17">Integrin beta N-terminal domain-containing protein</fullName>
    </recommendedName>
</protein>
<evidence type="ECO:0000256" key="6">
    <source>
        <dbReference type="ARBA" id="ARBA00022723"/>
    </source>
</evidence>
<keyword evidence="9" id="KW-0106">Calcium</keyword>
<dbReference type="Proteomes" id="UP000472267">
    <property type="component" value="Unassembled WGS sequence"/>
</dbReference>
<keyword evidence="12" id="KW-1133">Transmembrane helix</keyword>
<evidence type="ECO:0000256" key="15">
    <source>
        <dbReference type="ARBA" id="ARBA00023157"/>
    </source>
</evidence>
<name>A0A672FVU2_SALFA</name>
<evidence type="ECO:0000256" key="14">
    <source>
        <dbReference type="ARBA" id="ARBA00023136"/>
    </source>
</evidence>
<evidence type="ECO:0000256" key="9">
    <source>
        <dbReference type="ARBA" id="ARBA00022837"/>
    </source>
</evidence>
<dbReference type="SUPFAM" id="SSF103575">
    <property type="entry name" value="Plexin repeat"/>
    <property type="match status" value="1"/>
</dbReference>
<evidence type="ECO:0000256" key="11">
    <source>
        <dbReference type="ARBA" id="ARBA00022889"/>
    </source>
</evidence>
<keyword evidence="10" id="KW-0460">Magnesium</keyword>
<evidence type="ECO:0000313" key="19">
    <source>
        <dbReference type="Proteomes" id="UP000472267"/>
    </source>
</evidence>
<keyword evidence="5" id="KW-0812">Transmembrane</keyword>
<evidence type="ECO:0000256" key="4">
    <source>
        <dbReference type="ARBA" id="ARBA00022536"/>
    </source>
</evidence>
<keyword evidence="8" id="KW-0677">Repeat</keyword>
<keyword evidence="19" id="KW-1185">Reference proteome</keyword>
<evidence type="ECO:0000256" key="13">
    <source>
        <dbReference type="ARBA" id="ARBA00023037"/>
    </source>
</evidence>
<dbReference type="GO" id="GO:0098609">
    <property type="term" value="P:cell-cell adhesion"/>
    <property type="evidence" value="ECO:0007669"/>
    <property type="project" value="TreeGrafter"/>
</dbReference>
<keyword evidence="11" id="KW-0130">Cell adhesion</keyword>
<dbReference type="GO" id="GO:0033627">
    <property type="term" value="P:cell adhesion mediated by integrin"/>
    <property type="evidence" value="ECO:0007669"/>
    <property type="project" value="TreeGrafter"/>
</dbReference>
<feature type="domain" description="Integrin beta N-terminal" evidence="17">
    <location>
        <begin position="22"/>
        <end position="70"/>
    </location>
</feature>
<keyword evidence="3" id="KW-1003">Cell membrane</keyword>
<evidence type="ECO:0000256" key="8">
    <source>
        <dbReference type="ARBA" id="ARBA00022737"/>
    </source>
</evidence>
<dbReference type="Gene3D" id="3.30.1680.10">
    <property type="entry name" value="ligand-binding face of the semaphorins, domain 2"/>
    <property type="match status" value="1"/>
</dbReference>
<keyword evidence="14" id="KW-0472">Membrane</keyword>
<evidence type="ECO:0000256" key="12">
    <source>
        <dbReference type="ARBA" id="ARBA00022989"/>
    </source>
</evidence>
<dbReference type="FunFam" id="3.30.1680.10:FF:000002">
    <property type="entry name" value="Integrin beta"/>
    <property type="match status" value="1"/>
</dbReference>
<dbReference type="InParanoid" id="A0A672FVU2"/>
<evidence type="ECO:0000259" key="17">
    <source>
        <dbReference type="Pfam" id="PF17205"/>
    </source>
</evidence>
<organism evidence="18 19">
    <name type="scientific">Salarias fasciatus</name>
    <name type="common">Jewelled blenny</name>
    <name type="synonym">Blennius fasciatus</name>
    <dbReference type="NCBI Taxonomy" id="181472"/>
    <lineage>
        <taxon>Eukaryota</taxon>
        <taxon>Metazoa</taxon>
        <taxon>Chordata</taxon>
        <taxon>Craniata</taxon>
        <taxon>Vertebrata</taxon>
        <taxon>Euteleostomi</taxon>
        <taxon>Actinopterygii</taxon>
        <taxon>Neopterygii</taxon>
        <taxon>Teleostei</taxon>
        <taxon>Neoteleostei</taxon>
        <taxon>Acanthomorphata</taxon>
        <taxon>Ovalentaria</taxon>
        <taxon>Blenniimorphae</taxon>
        <taxon>Blenniiformes</taxon>
        <taxon>Blennioidei</taxon>
        <taxon>Blenniidae</taxon>
        <taxon>Salariinae</taxon>
        <taxon>Salarias</taxon>
    </lineage>
</organism>
<reference evidence="18" key="2">
    <citation type="submission" date="2025-09" db="UniProtKB">
        <authorList>
            <consortium name="Ensembl"/>
        </authorList>
    </citation>
    <scope>IDENTIFICATION</scope>
</reference>
<dbReference type="GO" id="GO:0046872">
    <property type="term" value="F:metal ion binding"/>
    <property type="evidence" value="ECO:0007669"/>
    <property type="project" value="UniProtKB-KW"/>
</dbReference>
<keyword evidence="15" id="KW-1015">Disulfide bond</keyword>
<proteinExistence type="inferred from homology"/>
<evidence type="ECO:0000256" key="7">
    <source>
        <dbReference type="ARBA" id="ARBA00022729"/>
    </source>
</evidence>
<sequence>LAAFFCRLWHKSIRCMAASVSVCKSPAVSSCADCLRRGPQCAWCFKEDFLHGAGLSRRCGLPVNLQKQGCGPEFMEHPDVKVEVNATISSTQVSPQDISVTLRPGRLSHASVQRAVPSLSDNFKLAVVCRCF</sequence>
<evidence type="ECO:0000256" key="2">
    <source>
        <dbReference type="ARBA" id="ARBA00007449"/>
    </source>
</evidence>
<evidence type="ECO:0000256" key="3">
    <source>
        <dbReference type="ARBA" id="ARBA00022475"/>
    </source>
</evidence>
<evidence type="ECO:0000256" key="5">
    <source>
        <dbReference type="ARBA" id="ARBA00022692"/>
    </source>
</evidence>
<dbReference type="OMA" id="AYIHNAY"/>
<dbReference type="AlphaFoldDB" id="A0A672FVU2"/>
<evidence type="ECO:0000313" key="18">
    <source>
        <dbReference type="Ensembl" id="ENSSFAP00005002774.1"/>
    </source>
</evidence>
<keyword evidence="6" id="KW-0479">Metal-binding</keyword>
<dbReference type="GO" id="GO:0016477">
    <property type="term" value="P:cell migration"/>
    <property type="evidence" value="ECO:0007669"/>
    <property type="project" value="TreeGrafter"/>
</dbReference>
<dbReference type="PANTHER" id="PTHR10082">
    <property type="entry name" value="INTEGRIN BETA SUBUNIT"/>
    <property type="match status" value="1"/>
</dbReference>
<dbReference type="GO" id="GO:0009986">
    <property type="term" value="C:cell surface"/>
    <property type="evidence" value="ECO:0007669"/>
    <property type="project" value="TreeGrafter"/>
</dbReference>
<dbReference type="Ensembl" id="ENSSFAT00005002994.1">
    <property type="protein sequence ID" value="ENSSFAP00005002774.1"/>
    <property type="gene ID" value="ENSSFAG00005001944.1"/>
</dbReference>
<evidence type="ECO:0000256" key="16">
    <source>
        <dbReference type="ARBA" id="ARBA00023180"/>
    </source>
</evidence>
<keyword evidence="16" id="KW-0325">Glycoprotein</keyword>
<dbReference type="GO" id="GO:0005925">
    <property type="term" value="C:focal adhesion"/>
    <property type="evidence" value="ECO:0007669"/>
    <property type="project" value="TreeGrafter"/>
</dbReference>
<dbReference type="InterPro" id="IPR015812">
    <property type="entry name" value="Integrin_bsu"/>
</dbReference>
<dbReference type="PANTHER" id="PTHR10082:SF9">
    <property type="entry name" value="INTEGRIN BETA-8"/>
    <property type="match status" value="1"/>
</dbReference>
<keyword evidence="4" id="KW-0245">EGF-like domain</keyword>
<evidence type="ECO:0000256" key="10">
    <source>
        <dbReference type="ARBA" id="ARBA00022842"/>
    </source>
</evidence>
<reference evidence="18" key="1">
    <citation type="submission" date="2025-08" db="UniProtKB">
        <authorList>
            <consortium name="Ensembl"/>
        </authorList>
    </citation>
    <scope>IDENTIFICATION</scope>
</reference>
<evidence type="ECO:0000256" key="1">
    <source>
        <dbReference type="ARBA" id="ARBA00004251"/>
    </source>
</evidence>
<accession>A0A672FVU2</accession>
<dbReference type="Pfam" id="PF17205">
    <property type="entry name" value="PSI_integrin"/>
    <property type="match status" value="1"/>
</dbReference>